<sequence length="103" mass="11965">MSFLQNLNIQNIFPPSLNNPHDIINMFTIHFNNQSVTGYGVFKMNVRREAERLGVEDHIEITIAESKLWNRATVANKTQYQNVALATNALLPNRFPIRTLRRR</sequence>
<gene>
    <name evidence="1" type="ORF">F8M41_017310</name>
</gene>
<reference evidence="1 2" key="1">
    <citation type="journal article" date="2019" name="Environ. Microbiol.">
        <title>At the nexus of three kingdoms: the genome of the mycorrhizal fungus Gigaspora margarita provides insights into plant, endobacterial and fungal interactions.</title>
        <authorList>
            <person name="Venice F."/>
            <person name="Ghignone S."/>
            <person name="Salvioli di Fossalunga A."/>
            <person name="Amselem J."/>
            <person name="Novero M."/>
            <person name="Xianan X."/>
            <person name="Sedzielewska Toro K."/>
            <person name="Morin E."/>
            <person name="Lipzen A."/>
            <person name="Grigoriev I.V."/>
            <person name="Henrissat B."/>
            <person name="Martin F.M."/>
            <person name="Bonfante P."/>
        </authorList>
    </citation>
    <scope>NUCLEOTIDE SEQUENCE [LARGE SCALE GENOMIC DNA]</scope>
    <source>
        <strain evidence="1 2">BEG34</strain>
    </source>
</reference>
<proteinExistence type="predicted"/>
<dbReference type="Proteomes" id="UP000439903">
    <property type="component" value="Unassembled WGS sequence"/>
</dbReference>
<dbReference type="EMBL" id="WTPW01000396">
    <property type="protein sequence ID" value="KAF0515415.1"/>
    <property type="molecule type" value="Genomic_DNA"/>
</dbReference>
<protein>
    <submittedName>
        <fullName evidence="1">MATA-HMG</fullName>
    </submittedName>
</protein>
<dbReference type="OrthoDB" id="2359699at2759"/>
<evidence type="ECO:0000313" key="1">
    <source>
        <dbReference type="EMBL" id="KAF0515415.1"/>
    </source>
</evidence>
<name>A0A8H4ANB5_GIGMA</name>
<comment type="caution">
    <text evidence="1">The sequence shown here is derived from an EMBL/GenBank/DDBJ whole genome shotgun (WGS) entry which is preliminary data.</text>
</comment>
<organism evidence="1 2">
    <name type="scientific">Gigaspora margarita</name>
    <dbReference type="NCBI Taxonomy" id="4874"/>
    <lineage>
        <taxon>Eukaryota</taxon>
        <taxon>Fungi</taxon>
        <taxon>Fungi incertae sedis</taxon>
        <taxon>Mucoromycota</taxon>
        <taxon>Glomeromycotina</taxon>
        <taxon>Glomeromycetes</taxon>
        <taxon>Diversisporales</taxon>
        <taxon>Gigasporaceae</taxon>
        <taxon>Gigaspora</taxon>
    </lineage>
</organism>
<accession>A0A8H4ANB5</accession>
<dbReference type="AlphaFoldDB" id="A0A8H4ANB5"/>
<evidence type="ECO:0000313" key="2">
    <source>
        <dbReference type="Proteomes" id="UP000439903"/>
    </source>
</evidence>
<keyword evidence="2" id="KW-1185">Reference proteome</keyword>